<dbReference type="Pfam" id="PF23000">
    <property type="entry name" value="ChitinSynthase_IV_N"/>
    <property type="match status" value="1"/>
</dbReference>
<evidence type="ECO:0000256" key="3">
    <source>
        <dbReference type="ARBA" id="ARBA00022676"/>
    </source>
</evidence>
<name>A0A813RQ33_9BILA</name>
<feature type="transmembrane region" description="Helical" evidence="7">
    <location>
        <begin position="1376"/>
        <end position="1395"/>
    </location>
</feature>
<evidence type="ECO:0000313" key="11">
    <source>
        <dbReference type="Proteomes" id="UP000663829"/>
    </source>
</evidence>
<dbReference type="GO" id="GO:0071944">
    <property type="term" value="C:cell periphery"/>
    <property type="evidence" value="ECO:0007669"/>
    <property type="project" value="TreeGrafter"/>
</dbReference>
<evidence type="ECO:0000313" key="9">
    <source>
        <dbReference type="EMBL" id="CAF0785496.1"/>
    </source>
</evidence>
<dbReference type="Proteomes" id="UP000681722">
    <property type="component" value="Unassembled WGS sequence"/>
</dbReference>
<feature type="non-terminal residue" evidence="9">
    <location>
        <position position="1"/>
    </location>
</feature>
<keyword evidence="4 7" id="KW-0812">Transmembrane</keyword>
<accession>A0A813RQ33</accession>
<dbReference type="CDD" id="cd04190">
    <property type="entry name" value="Chitin_synth_C"/>
    <property type="match status" value="1"/>
</dbReference>
<feature type="transmembrane region" description="Helical" evidence="7">
    <location>
        <begin position="1318"/>
        <end position="1336"/>
    </location>
</feature>
<proteinExistence type="predicted"/>
<evidence type="ECO:0000256" key="4">
    <source>
        <dbReference type="ARBA" id="ARBA00022692"/>
    </source>
</evidence>
<evidence type="ECO:0000313" key="10">
    <source>
        <dbReference type="EMBL" id="CAF3569199.1"/>
    </source>
</evidence>
<gene>
    <name evidence="9" type="ORF">GPM918_LOCUS2707</name>
    <name evidence="10" type="ORF">SRO942_LOCUS2707</name>
</gene>
<dbReference type="PANTHER" id="PTHR22914:SF42">
    <property type="entry name" value="CHITIN SYNTHASE"/>
    <property type="match status" value="1"/>
</dbReference>
<evidence type="ECO:0000256" key="5">
    <source>
        <dbReference type="ARBA" id="ARBA00022989"/>
    </source>
</evidence>
<evidence type="ECO:0000259" key="8">
    <source>
        <dbReference type="Pfam" id="PF23000"/>
    </source>
</evidence>
<evidence type="ECO:0000256" key="7">
    <source>
        <dbReference type="SAM" id="Phobius"/>
    </source>
</evidence>
<comment type="caution">
    <text evidence="9">The sequence shown here is derived from an EMBL/GenBank/DDBJ whole genome shotgun (WGS) entry which is preliminary data.</text>
</comment>
<feature type="transmembrane region" description="Helical" evidence="7">
    <location>
        <begin position="380"/>
        <end position="405"/>
    </location>
</feature>
<feature type="domain" description="Chitin synthase chs-1/2 N-terminal putative transporter" evidence="8">
    <location>
        <begin position="238"/>
        <end position="395"/>
    </location>
</feature>
<keyword evidence="5 7" id="KW-1133">Transmembrane helix</keyword>
<dbReference type="InterPro" id="IPR029044">
    <property type="entry name" value="Nucleotide-diphossugar_trans"/>
</dbReference>
<dbReference type="Proteomes" id="UP000663829">
    <property type="component" value="Unassembled WGS sequence"/>
</dbReference>
<reference evidence="9" key="1">
    <citation type="submission" date="2021-02" db="EMBL/GenBank/DDBJ databases">
        <authorList>
            <person name="Nowell W R."/>
        </authorList>
    </citation>
    <scope>NUCLEOTIDE SEQUENCE</scope>
</reference>
<organism evidence="9 11">
    <name type="scientific">Didymodactylos carnosus</name>
    <dbReference type="NCBI Taxonomy" id="1234261"/>
    <lineage>
        <taxon>Eukaryota</taxon>
        <taxon>Metazoa</taxon>
        <taxon>Spiralia</taxon>
        <taxon>Gnathifera</taxon>
        <taxon>Rotifera</taxon>
        <taxon>Eurotatoria</taxon>
        <taxon>Bdelloidea</taxon>
        <taxon>Philodinida</taxon>
        <taxon>Philodinidae</taxon>
        <taxon>Didymodactylos</taxon>
    </lineage>
</organism>
<feature type="transmembrane region" description="Helical" evidence="7">
    <location>
        <begin position="284"/>
        <end position="305"/>
    </location>
</feature>
<dbReference type="SUPFAM" id="SSF53448">
    <property type="entry name" value="Nucleotide-diphospho-sugar transferases"/>
    <property type="match status" value="1"/>
</dbReference>
<feature type="transmembrane region" description="Helical" evidence="7">
    <location>
        <begin position="1288"/>
        <end position="1312"/>
    </location>
</feature>
<keyword evidence="11" id="KW-1185">Reference proteome</keyword>
<keyword evidence="6 7" id="KW-0472">Membrane</keyword>
<dbReference type="GO" id="GO:0006031">
    <property type="term" value="P:chitin biosynthetic process"/>
    <property type="evidence" value="ECO:0007669"/>
    <property type="project" value="TreeGrafter"/>
</dbReference>
<sequence>LNDPKNQFYRQSLTMPGDEVTSIDNYKSSRTEGLSECEVRILVQDEYIPNTKLLTMKKNIDSGSGVPHLKQSSVETTKNVTAALASSVPIASRLKGDDAEQLIKEAGIAATNDDLFMKEWAWKKQPNQNVHHQQHNPDSSKMLVSDLNEKDALSKQKRAIVKKILMIQRKKFKDSQFKKKRELDTSTYSFNDHKDNDDDEKLVDADDEKDPVNNAWDCARTMDVHEAYEKTIHCYRLSMRMLKIATYIALNIGVLLSALVSKGTLLLMTNSIAKVQESPYRERWVWMLLTAVCAPYVFTFIDSFGKCLFGNKPWPTVKIFTIVFFIETLHSFGIAIFVFHILPKMDAARSLLIMNAVCIIPAFLKLFLSKTNTSMLRRSLLFMMDFFAFIMQCSCVGIALASRFLKIDSNIMPNNSHSNTFSTSTVDSSTLLSFKRHKRDDIIEPSGDLYSDLSSTLDSSLSVGSKTLNGTMSSMDHNLETILASFHIEWELPVALILVSLTWWENFVDRDIKFGGKIVVNMKLLKENIIATRSKTYLIITFWKIFVTILFAYLFHHGIFNTSVVFHTNKEQMQDPLLFSHQDPWISSSLLSADMSQSPDGFAGISLGTDIGGNRLRRQTSLFEPSSSKHYNLLLDHLFKKNYANQNQINQTYQKRFKRQENIVNVGGIDNPFNGAQMNDPSMLQDFNGAQLSAPPLPYPGEEETQELTYKDRWLTYLTPMILKVISDALCFYMGRLACKLCMQRICFALPITLVTPLVLTILLVLCEFFPKSTVFIDGFIYWSCYEDFAKESFKWQVVCGLALWWLSELWIGGHIWFGKSQRLAFTERLFVSPRYCATLLEQSLMMNRRRNERDEIPLTVSTIEDQVKFSSDVDSQSFEELTIEKQLSQGIQTKIYSCATMWHETETEMLQLLKSIMRLDIDQSARRKAQDVFKIKDPDYYEYEGHIFFDDAMEEDENNEQIPNKFVQQLLGVIDRAATAVHECPMKIPPPFKTPTPYGGRLTWVLPGGNFLIAHIKDKTKIRHKKRWSQVMYMYYLLGYRLFGELNIIEKLYKKKRKKDSSKNKSKIFKGFGNLLNNMDNKLRIKAENTYLLALDGDVDFRPEAVRLLVDRMKKNKKVGAACGRIHPIGDGPVVWYQKFEYAIGHWLQKAAEHILGLKFTSCIKILFHHETIVIGCVMCSPGCFSLFRGSSLMDDHVLRTYCTKSSEARHYVQYDQGEDRWLCTLLLQEGYRVEYCAASDALTYAPESFHEFFNQRRRWVPSTIANIMDFLCEYKHIVLVNDSISYLYIIYQLFLMVSTVLGPATVLLMITGTTLWQSMIMSVLPAFLYLIICFHTTTDFQIRAAAFLSAVYAIIMMAVIVGTTIQIAEDSWTSPNAVFLMLLFSIFFIAACMHPQEFWCIVPGLLYFLCIPSGYLFLLIYSLCNLNIVSWGTREAPKQKKNQSKEEIEKARLQELTQAKKQSAGFLNQLFVNFNIKKYDERVRSFARKWLGVDRSSMNSVLLQQILGAVERLEKVSIDKDISIVNTYLYDI</sequence>
<feature type="transmembrane region" description="Helical" evidence="7">
    <location>
        <begin position="536"/>
        <end position="555"/>
    </location>
</feature>
<dbReference type="Pfam" id="PF03142">
    <property type="entry name" value="Chitin_synth_2"/>
    <property type="match status" value="1"/>
</dbReference>
<dbReference type="OrthoDB" id="370884at2759"/>
<keyword evidence="3" id="KW-0328">Glycosyltransferase</keyword>
<dbReference type="EMBL" id="CAJOBC010000308">
    <property type="protein sequence ID" value="CAF3569199.1"/>
    <property type="molecule type" value="Genomic_DNA"/>
</dbReference>
<feature type="transmembrane region" description="Helical" evidence="7">
    <location>
        <begin position="1348"/>
        <end position="1370"/>
    </location>
</feature>
<feature type="transmembrane region" description="Helical" evidence="7">
    <location>
        <begin position="746"/>
        <end position="766"/>
    </location>
</feature>
<dbReference type="InterPro" id="IPR055120">
    <property type="entry name" value="Chs-1/2_IV_N"/>
</dbReference>
<dbReference type="EC" id="2.4.1.16" evidence="2"/>
<feature type="transmembrane region" description="Helical" evidence="7">
    <location>
        <begin position="348"/>
        <end position="368"/>
    </location>
</feature>
<dbReference type="GO" id="GO:0016020">
    <property type="term" value="C:membrane"/>
    <property type="evidence" value="ECO:0007669"/>
    <property type="project" value="UniProtKB-SubCell"/>
</dbReference>
<keyword evidence="3" id="KW-0808">Transferase</keyword>
<evidence type="ECO:0000256" key="6">
    <source>
        <dbReference type="ARBA" id="ARBA00023136"/>
    </source>
</evidence>
<dbReference type="GO" id="GO:0004100">
    <property type="term" value="F:chitin synthase activity"/>
    <property type="evidence" value="ECO:0007669"/>
    <property type="project" value="UniProtKB-EC"/>
</dbReference>
<dbReference type="PANTHER" id="PTHR22914">
    <property type="entry name" value="CHITIN SYNTHASE"/>
    <property type="match status" value="1"/>
</dbReference>
<feature type="transmembrane region" description="Helical" evidence="7">
    <location>
        <begin position="317"/>
        <end position="342"/>
    </location>
</feature>
<comment type="subcellular location">
    <subcellularLocation>
        <location evidence="1">Membrane</location>
        <topology evidence="1">Multi-pass membrane protein</topology>
    </subcellularLocation>
</comment>
<feature type="transmembrane region" description="Helical" evidence="7">
    <location>
        <begin position="1407"/>
        <end position="1425"/>
    </location>
</feature>
<feature type="transmembrane region" description="Helical" evidence="7">
    <location>
        <begin position="244"/>
        <end position="264"/>
    </location>
</feature>
<evidence type="ECO:0000256" key="2">
    <source>
        <dbReference type="ARBA" id="ARBA00012543"/>
    </source>
</evidence>
<dbReference type="InterPro" id="IPR004835">
    <property type="entry name" value="Chitin_synth"/>
</dbReference>
<evidence type="ECO:0000256" key="1">
    <source>
        <dbReference type="ARBA" id="ARBA00004141"/>
    </source>
</evidence>
<protein>
    <recommendedName>
        <fullName evidence="2">chitin synthase</fullName>
        <ecNumber evidence="2">2.4.1.16</ecNumber>
    </recommendedName>
</protein>
<dbReference type="EMBL" id="CAJNOQ010000308">
    <property type="protein sequence ID" value="CAF0785496.1"/>
    <property type="molecule type" value="Genomic_DNA"/>
</dbReference>